<dbReference type="InterPro" id="IPR036397">
    <property type="entry name" value="RNaseH_sf"/>
</dbReference>
<dbReference type="Gene3D" id="3.30.420.10">
    <property type="entry name" value="Ribonuclease H-like superfamily/Ribonuclease H"/>
    <property type="match status" value="1"/>
</dbReference>
<dbReference type="AlphaFoldDB" id="A5AEF4"/>
<feature type="domain" description="Integrase zinc-binding" evidence="1">
    <location>
        <begin position="132"/>
        <end position="153"/>
    </location>
</feature>
<evidence type="ECO:0000259" key="1">
    <source>
        <dbReference type="Pfam" id="PF17921"/>
    </source>
</evidence>
<dbReference type="PANTHER" id="PTHR47266">
    <property type="entry name" value="ENDONUCLEASE-RELATED"/>
    <property type="match status" value="1"/>
</dbReference>
<evidence type="ECO:0000313" key="2">
    <source>
        <dbReference type="EMBL" id="CAN60135.1"/>
    </source>
</evidence>
<sequence length="269" mass="31001">MKGQVMADFIAGTPPKFQQSVGSLKKGWWILNIDGASQIQGEYEAKDERMAQHLSKEAILLLVYLQAASSIATTPVCNTSETGVGWMHEIEMYLWTGDLLEESKQAYKGRPLQAVVWGSIPQVLKRYRSVGYYWSTMRQDAENYVKRCDRCQSWPPARHYCSEKFLLVATHYFSKWVEAEAYANIKDKDVSKFVWKNIICRFRIPQAIVRGNAAIRMASYQQRAISHYNKKAQPRMFRVGTLVLRRVFENTVERGAGKLQENWDVISKT</sequence>
<dbReference type="Pfam" id="PF17921">
    <property type="entry name" value="Integrase_H2C2"/>
    <property type="match status" value="1"/>
</dbReference>
<dbReference type="InterPro" id="IPR041588">
    <property type="entry name" value="Integrase_H2C2"/>
</dbReference>
<protein>
    <recommendedName>
        <fullName evidence="1">Integrase zinc-binding domain-containing protein</fullName>
    </recommendedName>
</protein>
<dbReference type="InterPro" id="IPR012337">
    <property type="entry name" value="RNaseH-like_sf"/>
</dbReference>
<name>A5AEF4_VITVI</name>
<reference evidence="2" key="1">
    <citation type="journal article" date="2007" name="PLoS ONE">
        <title>The first genome sequence of an elite grapevine cultivar (Pinot noir Vitis vinifera L.): coping with a highly heterozygous genome.</title>
        <authorList>
            <person name="Velasco R."/>
            <person name="Zharkikh A."/>
            <person name="Troggio M."/>
            <person name="Cartwright D.A."/>
            <person name="Cestaro A."/>
            <person name="Pruss D."/>
            <person name="Pindo M."/>
            <person name="FitzGerald L.M."/>
            <person name="Vezzulli S."/>
            <person name="Reid J."/>
            <person name="Malacarne G."/>
            <person name="Iliev D."/>
            <person name="Coppola G."/>
            <person name="Wardell B."/>
            <person name="Micheletti D."/>
            <person name="Macalma T."/>
            <person name="Facci M."/>
            <person name="Mitchell J.T."/>
            <person name="Perazzolli M."/>
            <person name="Eldredge G."/>
            <person name="Gatto P."/>
            <person name="Oyzerski R."/>
            <person name="Moretto M."/>
            <person name="Gutin N."/>
            <person name="Stefanini M."/>
            <person name="Chen Y."/>
            <person name="Segala C."/>
            <person name="Davenport C."/>
            <person name="Dematte L."/>
            <person name="Mraz A."/>
            <person name="Battilana J."/>
            <person name="Stormo K."/>
            <person name="Costa F."/>
            <person name="Tao Q."/>
            <person name="Si-Ammour A."/>
            <person name="Harkins T."/>
            <person name="Lackey A."/>
            <person name="Perbost C."/>
            <person name="Taillon B."/>
            <person name="Stella A."/>
            <person name="Solovyev V."/>
            <person name="Fawcett J.A."/>
            <person name="Sterck L."/>
            <person name="Vandepoele K."/>
            <person name="Grando S.M."/>
            <person name="Toppo S."/>
            <person name="Moser C."/>
            <person name="Lanchbury J."/>
            <person name="Bogden R."/>
            <person name="Skolnick M."/>
            <person name="Sgaramella V."/>
            <person name="Bhatnagar S.K."/>
            <person name="Fontana P."/>
            <person name="Gutin A."/>
            <person name="Van de Peer Y."/>
            <person name="Salamini F."/>
            <person name="Viola R."/>
        </authorList>
    </citation>
    <scope>NUCLEOTIDE SEQUENCE</scope>
</reference>
<accession>A5AEF4</accession>
<dbReference type="Gene3D" id="1.10.340.70">
    <property type="match status" value="1"/>
</dbReference>
<dbReference type="InterPro" id="IPR052160">
    <property type="entry name" value="Gypsy_RT_Integrase-like"/>
</dbReference>
<dbReference type="EMBL" id="AM424496">
    <property type="protein sequence ID" value="CAN60135.1"/>
    <property type="molecule type" value="Genomic_DNA"/>
</dbReference>
<organism evidence="2">
    <name type="scientific">Vitis vinifera</name>
    <name type="common">Grape</name>
    <dbReference type="NCBI Taxonomy" id="29760"/>
    <lineage>
        <taxon>Eukaryota</taxon>
        <taxon>Viridiplantae</taxon>
        <taxon>Streptophyta</taxon>
        <taxon>Embryophyta</taxon>
        <taxon>Tracheophyta</taxon>
        <taxon>Spermatophyta</taxon>
        <taxon>Magnoliopsida</taxon>
        <taxon>eudicotyledons</taxon>
        <taxon>Gunneridae</taxon>
        <taxon>Pentapetalae</taxon>
        <taxon>rosids</taxon>
        <taxon>Vitales</taxon>
        <taxon>Vitaceae</taxon>
        <taxon>Viteae</taxon>
        <taxon>Vitis</taxon>
    </lineage>
</organism>
<proteinExistence type="predicted"/>
<dbReference type="SUPFAM" id="SSF53098">
    <property type="entry name" value="Ribonuclease H-like"/>
    <property type="match status" value="1"/>
</dbReference>
<dbReference type="GO" id="GO:0003676">
    <property type="term" value="F:nucleic acid binding"/>
    <property type="evidence" value="ECO:0007669"/>
    <property type="project" value="InterPro"/>
</dbReference>
<gene>
    <name evidence="2" type="ORF">VITISV_015684</name>
</gene>